<feature type="compositionally biased region" description="Low complexity" evidence="1">
    <location>
        <begin position="115"/>
        <end position="124"/>
    </location>
</feature>
<reference evidence="4" key="1">
    <citation type="journal article" date="2023" name="G3 (Bethesda)">
        <title>Whole genome assemblies of Zophobas morio and Tenebrio molitor.</title>
        <authorList>
            <person name="Kaur S."/>
            <person name="Stinson S.A."/>
            <person name="diCenzo G.C."/>
        </authorList>
    </citation>
    <scope>NUCLEOTIDE SEQUENCE</scope>
    <source>
        <strain evidence="4">QUZm001</strain>
    </source>
</reference>
<comment type="caution">
    <text evidence="4">The sequence shown here is derived from an EMBL/GenBank/DDBJ whole genome shotgun (WGS) entry which is preliminary data.</text>
</comment>
<name>A0AA38M1V5_9CUCU</name>
<keyword evidence="2" id="KW-0812">Transmembrane</keyword>
<evidence type="ECO:0000256" key="3">
    <source>
        <dbReference type="SAM" id="SignalP"/>
    </source>
</evidence>
<keyword evidence="2" id="KW-0472">Membrane</keyword>
<protein>
    <recommendedName>
        <fullName evidence="6">Vesicular, overexpressed in cancer, prosurvival protein 1</fullName>
    </recommendedName>
</protein>
<feature type="chain" id="PRO_5041431277" description="Vesicular, overexpressed in cancer, prosurvival protein 1" evidence="3">
    <location>
        <begin position="20"/>
        <end position="138"/>
    </location>
</feature>
<keyword evidence="3" id="KW-0732">Signal</keyword>
<keyword evidence="5" id="KW-1185">Reference proteome</keyword>
<evidence type="ECO:0000256" key="1">
    <source>
        <dbReference type="SAM" id="MobiDB-lite"/>
    </source>
</evidence>
<feature type="region of interest" description="Disordered" evidence="1">
    <location>
        <begin position="115"/>
        <end position="138"/>
    </location>
</feature>
<evidence type="ECO:0008006" key="6">
    <source>
        <dbReference type="Google" id="ProtNLM"/>
    </source>
</evidence>
<accession>A0AA38M1V5</accession>
<organism evidence="4 5">
    <name type="scientific">Zophobas morio</name>
    <dbReference type="NCBI Taxonomy" id="2755281"/>
    <lineage>
        <taxon>Eukaryota</taxon>
        <taxon>Metazoa</taxon>
        <taxon>Ecdysozoa</taxon>
        <taxon>Arthropoda</taxon>
        <taxon>Hexapoda</taxon>
        <taxon>Insecta</taxon>
        <taxon>Pterygota</taxon>
        <taxon>Neoptera</taxon>
        <taxon>Endopterygota</taxon>
        <taxon>Coleoptera</taxon>
        <taxon>Polyphaga</taxon>
        <taxon>Cucujiformia</taxon>
        <taxon>Tenebrionidae</taxon>
        <taxon>Zophobas</taxon>
    </lineage>
</organism>
<dbReference type="EMBL" id="JALNTZ010000009">
    <property type="protein sequence ID" value="KAJ3640763.1"/>
    <property type="molecule type" value="Genomic_DNA"/>
</dbReference>
<feature type="transmembrane region" description="Helical" evidence="2">
    <location>
        <begin position="61"/>
        <end position="83"/>
    </location>
</feature>
<feature type="signal peptide" evidence="3">
    <location>
        <begin position="1"/>
        <end position="19"/>
    </location>
</feature>
<evidence type="ECO:0000256" key="2">
    <source>
        <dbReference type="SAM" id="Phobius"/>
    </source>
</evidence>
<dbReference type="Proteomes" id="UP001168821">
    <property type="component" value="Unassembled WGS sequence"/>
</dbReference>
<dbReference type="AlphaFoldDB" id="A0AA38M1V5"/>
<sequence length="138" mass="15520">MAFYRRLFLLHITVPIIHAYICTTEVHTRTDGNLVTFVDCNPVFEKCCEEGCCPRFSHAHIWIFTAGISFIIGICIFGCWLTCCKNRGRNRSVPQSEDRVDSPLTLVLANEARPVNNGNTNAVPVTPPPTYEEATSMR</sequence>
<proteinExistence type="predicted"/>
<keyword evidence="2" id="KW-1133">Transmembrane helix</keyword>
<evidence type="ECO:0000313" key="5">
    <source>
        <dbReference type="Proteomes" id="UP001168821"/>
    </source>
</evidence>
<evidence type="ECO:0000313" key="4">
    <source>
        <dbReference type="EMBL" id="KAJ3640763.1"/>
    </source>
</evidence>
<gene>
    <name evidence="4" type="ORF">Zmor_027306</name>
</gene>